<accession>A0ABX2CP04</accession>
<dbReference type="Pfam" id="PF11199">
    <property type="entry name" value="DUF2891"/>
    <property type="match status" value="1"/>
</dbReference>
<keyword evidence="2" id="KW-1185">Reference proteome</keyword>
<proteinExistence type="predicted"/>
<evidence type="ECO:0000313" key="2">
    <source>
        <dbReference type="Proteomes" id="UP000886476"/>
    </source>
</evidence>
<dbReference type="RefSeq" id="WP_172115451.1">
    <property type="nucleotide sequence ID" value="NZ_JABFDN010000028.1"/>
</dbReference>
<sequence>MTDRMSITNLLPQRWICCRNIRSGSGGGNVCGGDGRGLFWRLPGARSLRPSGGGRIEWAVRGNEGVIVLKRLAIALALLAGCGAAAAAEVALPLAAQRQTMAANLARQVATCSRREDTNHPAFRGCVDWHSAVHGVWALIAYQRATGDRQYQPLVASILAPDRLASERRLLRQSPQFEMPYGRAWFLRLAIDHRKLTGSDDLVPFADEVAGTLRQYYRGRRIDRFAGEYRSDSWALTNLLDYARARGLADLETEVIGWIRPSFVDADPECSYGREQRQFMAICSNWAALVARVLSRADYAAWLSRFIATNGLPSPIERPATDHEFGLNFSRAWGLWDMYEASGRPDIAAAYAAHVENGYRPASNWSGSYLAVGHWVAQFGLYAVQPLFGAAAGRSLNGGERN</sequence>
<dbReference type="Proteomes" id="UP000886476">
    <property type="component" value="Unassembled WGS sequence"/>
</dbReference>
<evidence type="ECO:0000313" key="1">
    <source>
        <dbReference type="EMBL" id="NPU69948.1"/>
    </source>
</evidence>
<gene>
    <name evidence="1" type="ORF">HL667_33505</name>
</gene>
<reference evidence="1" key="1">
    <citation type="submission" date="2020-05" db="EMBL/GenBank/DDBJ databases">
        <title>Nod-independent and nitrogen-fixing Bradyrhizobium aeschynomene sp. nov. isolated from nodules of Aeschynomene indica.</title>
        <authorList>
            <person name="Zhang Z."/>
        </authorList>
    </citation>
    <scope>NUCLEOTIDE SEQUENCE</scope>
    <source>
        <strain evidence="1">83012</strain>
    </source>
</reference>
<dbReference type="InterPro" id="IPR008928">
    <property type="entry name" value="6-hairpin_glycosidase_sf"/>
</dbReference>
<dbReference type="EMBL" id="JABFDN010000028">
    <property type="protein sequence ID" value="NPU69948.1"/>
    <property type="molecule type" value="Genomic_DNA"/>
</dbReference>
<organism evidence="1 2">
    <name type="scientific">Bradyrhizobium aeschynomenes</name>
    <dbReference type="NCBI Taxonomy" id="2734909"/>
    <lineage>
        <taxon>Bacteria</taxon>
        <taxon>Pseudomonadati</taxon>
        <taxon>Pseudomonadota</taxon>
        <taxon>Alphaproteobacteria</taxon>
        <taxon>Hyphomicrobiales</taxon>
        <taxon>Nitrobacteraceae</taxon>
        <taxon>Bradyrhizobium</taxon>
    </lineage>
</organism>
<dbReference type="SUPFAM" id="SSF48208">
    <property type="entry name" value="Six-hairpin glycosidases"/>
    <property type="match status" value="1"/>
</dbReference>
<protein>
    <submittedName>
        <fullName evidence="1">DUF2891 family protein</fullName>
    </submittedName>
</protein>
<dbReference type="InterPro" id="IPR021365">
    <property type="entry name" value="DUF2891"/>
</dbReference>
<comment type="caution">
    <text evidence="1">The sequence shown here is derived from an EMBL/GenBank/DDBJ whole genome shotgun (WGS) entry which is preliminary data.</text>
</comment>
<name>A0ABX2CP04_9BRAD</name>